<evidence type="ECO:0000313" key="2">
    <source>
        <dbReference type="EMBL" id="KAH7153274.1"/>
    </source>
</evidence>
<reference evidence="2" key="1">
    <citation type="journal article" date="2021" name="Nat. Commun.">
        <title>Genetic determinants of endophytism in the Arabidopsis root mycobiome.</title>
        <authorList>
            <person name="Mesny F."/>
            <person name="Miyauchi S."/>
            <person name="Thiergart T."/>
            <person name="Pickel B."/>
            <person name="Atanasova L."/>
            <person name="Karlsson M."/>
            <person name="Huettel B."/>
            <person name="Barry K.W."/>
            <person name="Haridas S."/>
            <person name="Chen C."/>
            <person name="Bauer D."/>
            <person name="Andreopoulos W."/>
            <person name="Pangilinan J."/>
            <person name="LaButti K."/>
            <person name="Riley R."/>
            <person name="Lipzen A."/>
            <person name="Clum A."/>
            <person name="Drula E."/>
            <person name="Henrissat B."/>
            <person name="Kohler A."/>
            <person name="Grigoriev I.V."/>
            <person name="Martin F.M."/>
            <person name="Hacquard S."/>
        </authorList>
    </citation>
    <scope>NUCLEOTIDE SEQUENCE</scope>
    <source>
        <strain evidence="2">MPI-CAGE-AT-0147</strain>
    </source>
</reference>
<organism evidence="2 3">
    <name type="scientific">Dactylonectria macrodidyma</name>
    <dbReference type="NCBI Taxonomy" id="307937"/>
    <lineage>
        <taxon>Eukaryota</taxon>
        <taxon>Fungi</taxon>
        <taxon>Dikarya</taxon>
        <taxon>Ascomycota</taxon>
        <taxon>Pezizomycotina</taxon>
        <taxon>Sordariomycetes</taxon>
        <taxon>Hypocreomycetidae</taxon>
        <taxon>Hypocreales</taxon>
        <taxon>Nectriaceae</taxon>
        <taxon>Dactylonectria</taxon>
    </lineage>
</organism>
<dbReference type="EMBL" id="JAGMUV010000006">
    <property type="protein sequence ID" value="KAH7153274.1"/>
    <property type="molecule type" value="Genomic_DNA"/>
</dbReference>
<name>A0A9P9F5E6_9HYPO</name>
<feature type="compositionally biased region" description="Basic and acidic residues" evidence="1">
    <location>
        <begin position="1"/>
        <end position="24"/>
    </location>
</feature>
<dbReference type="Proteomes" id="UP000738349">
    <property type="component" value="Unassembled WGS sequence"/>
</dbReference>
<dbReference type="AlphaFoldDB" id="A0A9P9F5E6"/>
<keyword evidence="3" id="KW-1185">Reference proteome</keyword>
<evidence type="ECO:0000313" key="3">
    <source>
        <dbReference type="Proteomes" id="UP000738349"/>
    </source>
</evidence>
<feature type="compositionally biased region" description="Basic and acidic residues" evidence="1">
    <location>
        <begin position="272"/>
        <end position="283"/>
    </location>
</feature>
<comment type="caution">
    <text evidence="2">The sequence shown here is derived from an EMBL/GenBank/DDBJ whole genome shotgun (WGS) entry which is preliminary data.</text>
</comment>
<accession>A0A9P9F5E6</accession>
<feature type="region of interest" description="Disordered" evidence="1">
    <location>
        <begin position="1"/>
        <end position="27"/>
    </location>
</feature>
<feature type="region of interest" description="Disordered" evidence="1">
    <location>
        <begin position="260"/>
        <end position="283"/>
    </location>
</feature>
<gene>
    <name evidence="2" type="ORF">EDB81DRAFT_882215</name>
</gene>
<sequence>MPRDDRPRRNNRRVPYERPRDDPRSNAQRTLNDRVTELENTLSTSVAATVTAAATMAFARHDEQTQVAERRLRHELNKRQQHAFGIWAENDWGNLQSDGHHPVTQAAVGCDFAGATSEFWGMPWSHRRWKIFDLITLFLCVGFSGIETPAQFCIQFVRLSEMLALNAGGRRFLRRSLSKMRRNDDMKRSYHTVPYGRRPKACRNDSCAAMGDDNVAQPNPGGSLAARQNHSEDVALVLYTAQEANTNAVIAKVHSCPWATPSSARRDGRKKSREEQAKTHKADSGLWAPKGTLWACLICLNK</sequence>
<protein>
    <submittedName>
        <fullName evidence="2">Uncharacterized protein</fullName>
    </submittedName>
</protein>
<proteinExistence type="predicted"/>
<evidence type="ECO:0000256" key="1">
    <source>
        <dbReference type="SAM" id="MobiDB-lite"/>
    </source>
</evidence>